<dbReference type="PANTHER" id="PTHR23024:SF636">
    <property type="entry name" value="ALPHA_BETA HYDROLASE FOLD-3 DOMAIN-CONTAINING PROTEIN"/>
    <property type="match status" value="1"/>
</dbReference>
<dbReference type="OrthoDB" id="408631at2759"/>
<dbReference type="InterPro" id="IPR029058">
    <property type="entry name" value="AB_hydrolase_fold"/>
</dbReference>
<sequence length="105" mass="11776">MDSTGKELKEVAAEVVRFIRVFKDKSMELLIVPPFQDRETGASSKDIIISKDPPISARLYLPNLTEPNQKHQLPILVNFHGGGFCIDSASSLNETKYMNILERSV</sequence>
<evidence type="ECO:0008006" key="3">
    <source>
        <dbReference type="Google" id="ProtNLM"/>
    </source>
</evidence>
<proteinExistence type="predicted"/>
<dbReference type="Gene3D" id="3.40.50.1820">
    <property type="entry name" value="alpha/beta hydrolase"/>
    <property type="match status" value="1"/>
</dbReference>
<dbReference type="SUPFAM" id="SSF53474">
    <property type="entry name" value="alpha/beta-Hydrolases"/>
    <property type="match status" value="1"/>
</dbReference>
<evidence type="ECO:0000313" key="2">
    <source>
        <dbReference type="Proteomes" id="UP000027138"/>
    </source>
</evidence>
<name>A0A067JIL0_JATCU</name>
<keyword evidence="2" id="KW-1185">Reference proteome</keyword>
<dbReference type="AlphaFoldDB" id="A0A067JIL0"/>
<accession>A0A067JIL0</accession>
<dbReference type="PANTHER" id="PTHR23024">
    <property type="entry name" value="ARYLACETAMIDE DEACETYLASE"/>
    <property type="match status" value="1"/>
</dbReference>
<organism evidence="1 2">
    <name type="scientific">Jatropha curcas</name>
    <name type="common">Barbados nut</name>
    <dbReference type="NCBI Taxonomy" id="180498"/>
    <lineage>
        <taxon>Eukaryota</taxon>
        <taxon>Viridiplantae</taxon>
        <taxon>Streptophyta</taxon>
        <taxon>Embryophyta</taxon>
        <taxon>Tracheophyta</taxon>
        <taxon>Spermatophyta</taxon>
        <taxon>Magnoliopsida</taxon>
        <taxon>eudicotyledons</taxon>
        <taxon>Gunneridae</taxon>
        <taxon>Pentapetalae</taxon>
        <taxon>rosids</taxon>
        <taxon>fabids</taxon>
        <taxon>Malpighiales</taxon>
        <taxon>Euphorbiaceae</taxon>
        <taxon>Crotonoideae</taxon>
        <taxon>Jatropheae</taxon>
        <taxon>Jatropha</taxon>
    </lineage>
</organism>
<dbReference type="EMBL" id="KK915410">
    <property type="protein sequence ID" value="KDP22658.1"/>
    <property type="molecule type" value="Genomic_DNA"/>
</dbReference>
<dbReference type="STRING" id="180498.A0A067JIL0"/>
<dbReference type="InterPro" id="IPR050466">
    <property type="entry name" value="Carboxylest/Gibb_receptor"/>
</dbReference>
<gene>
    <name evidence="1" type="ORF">JCGZ_02500</name>
</gene>
<protein>
    <recommendedName>
        <fullName evidence="3">Alpha/beta hydrolase fold-3 domain-containing protein</fullName>
    </recommendedName>
</protein>
<reference evidence="1 2" key="1">
    <citation type="journal article" date="2014" name="PLoS ONE">
        <title>Global Analysis of Gene Expression Profiles in Physic Nut (Jatropha curcas L.) Seedlings Exposed to Salt Stress.</title>
        <authorList>
            <person name="Zhang L."/>
            <person name="Zhang C."/>
            <person name="Wu P."/>
            <person name="Chen Y."/>
            <person name="Li M."/>
            <person name="Jiang H."/>
            <person name="Wu G."/>
        </authorList>
    </citation>
    <scope>NUCLEOTIDE SEQUENCE [LARGE SCALE GENOMIC DNA]</scope>
    <source>
        <strain evidence="2">cv. GZQX0401</strain>
        <tissue evidence="1">Young leaves</tissue>
    </source>
</reference>
<dbReference type="Proteomes" id="UP000027138">
    <property type="component" value="Unassembled WGS sequence"/>
</dbReference>
<evidence type="ECO:0000313" key="1">
    <source>
        <dbReference type="EMBL" id="KDP22658.1"/>
    </source>
</evidence>